<reference evidence="3 5" key="1">
    <citation type="journal article" date="2021" name="Genome Biol.">
        <title>AFLAP: assembly-free linkage analysis pipeline using k-mers from genome sequencing data.</title>
        <authorList>
            <person name="Fletcher K."/>
            <person name="Zhang L."/>
            <person name="Gil J."/>
            <person name="Han R."/>
            <person name="Cavanaugh K."/>
            <person name="Michelmore R."/>
        </authorList>
    </citation>
    <scope>NUCLEOTIDE SEQUENCE [LARGE SCALE GENOMIC DNA]</scope>
    <source>
        <strain evidence="3 5">SF5</strain>
    </source>
</reference>
<proteinExistence type="predicted"/>
<dbReference type="GeneID" id="94346909"/>
<feature type="compositionally biased region" description="Low complexity" evidence="1">
    <location>
        <begin position="133"/>
        <end position="142"/>
    </location>
</feature>
<sequence length="178" mass="18761">MPNGDENYRNMEAQQQFDQRRADDLARQDALLDQIHGGVVGLKNHAHAINGEVLEQNVMIDDISNRMDTATHDIAREEQTARDVNARKKKACPLASSAICTSGLIATTVATPKVTKLTVATEAPAITALSDESSSSSSGGISATEGPAGVTVPTTAPNEPPLPVKLATVEEALLEHPA</sequence>
<evidence type="ECO:0000256" key="1">
    <source>
        <dbReference type="SAM" id="MobiDB-lite"/>
    </source>
</evidence>
<gene>
    <name evidence="4" type="ORF">CCR75_003141</name>
    <name evidence="3" type="ORF">CCR75_004541</name>
</gene>
<dbReference type="RefSeq" id="XP_067821447.1">
    <property type="nucleotide sequence ID" value="XM_067961238.1"/>
</dbReference>
<reference evidence="3" key="2">
    <citation type="submission" date="2021-07" db="EMBL/GenBank/DDBJ databases">
        <authorList>
            <person name="Fletcher K."/>
        </authorList>
    </citation>
    <scope>NUCLEOTIDE SEQUENCE</scope>
    <source>
        <strain evidence="3">SF5</strain>
    </source>
</reference>
<dbReference type="SUPFAM" id="SSF58038">
    <property type="entry name" value="SNARE fusion complex"/>
    <property type="match status" value="1"/>
</dbReference>
<dbReference type="EMBL" id="SHOA02000038">
    <property type="protein sequence ID" value="TDH71948.1"/>
    <property type="molecule type" value="Genomic_DNA"/>
</dbReference>
<feature type="region of interest" description="Disordered" evidence="1">
    <location>
        <begin position="128"/>
        <end position="163"/>
    </location>
</feature>
<evidence type="ECO:0000313" key="4">
    <source>
        <dbReference type="EMBL" id="TDH71948.1"/>
    </source>
</evidence>
<dbReference type="KEGG" id="blac:94346909"/>
<organism evidence="3 5">
    <name type="scientific">Bremia lactucae</name>
    <name type="common">Lettuce downy mildew</name>
    <dbReference type="NCBI Taxonomy" id="4779"/>
    <lineage>
        <taxon>Eukaryota</taxon>
        <taxon>Sar</taxon>
        <taxon>Stramenopiles</taxon>
        <taxon>Oomycota</taxon>
        <taxon>Peronosporomycetes</taxon>
        <taxon>Peronosporales</taxon>
        <taxon>Peronosporaceae</taxon>
        <taxon>Bremia</taxon>
    </lineage>
</organism>
<dbReference type="Proteomes" id="UP000294530">
    <property type="component" value="Unassembled WGS sequence"/>
</dbReference>
<evidence type="ECO:0000259" key="2">
    <source>
        <dbReference type="PROSITE" id="PS50192"/>
    </source>
</evidence>
<name>A0A976FHV3_BRELC</name>
<keyword evidence="5" id="KW-1185">Reference proteome</keyword>
<feature type="domain" description="T-SNARE coiled-coil homology" evidence="2">
    <location>
        <begin position="22"/>
        <end position="84"/>
    </location>
</feature>
<dbReference type="PROSITE" id="PS50192">
    <property type="entry name" value="T_SNARE"/>
    <property type="match status" value="1"/>
</dbReference>
<dbReference type="InterPro" id="IPR000727">
    <property type="entry name" value="T_SNARE_dom"/>
</dbReference>
<dbReference type="OrthoDB" id="428895at2759"/>
<dbReference type="Gene3D" id="1.20.5.110">
    <property type="match status" value="1"/>
</dbReference>
<protein>
    <recommendedName>
        <fullName evidence="2">t-SNARE coiled-coil homology domain-containing protein</fullName>
    </recommendedName>
</protein>
<evidence type="ECO:0000313" key="3">
    <source>
        <dbReference type="EMBL" id="TDH67040.1"/>
    </source>
</evidence>
<comment type="caution">
    <text evidence="3">The sequence shown here is derived from an EMBL/GenBank/DDBJ whole genome shotgun (WGS) entry which is preliminary data.</text>
</comment>
<dbReference type="EMBL" id="SHOA02000006">
    <property type="protein sequence ID" value="TDH67040.1"/>
    <property type="molecule type" value="Genomic_DNA"/>
</dbReference>
<dbReference type="CDD" id="cd15841">
    <property type="entry name" value="SNARE_Qc"/>
    <property type="match status" value="1"/>
</dbReference>
<evidence type="ECO:0000313" key="5">
    <source>
        <dbReference type="Proteomes" id="UP000294530"/>
    </source>
</evidence>
<dbReference type="AlphaFoldDB" id="A0A976FHV3"/>
<accession>A0A976FHV3</accession>